<protein>
    <submittedName>
        <fullName evidence="1">Uncharacterized protein</fullName>
    </submittedName>
</protein>
<comment type="caution">
    <text evidence="1">The sequence shown here is derived from an EMBL/GenBank/DDBJ whole genome shotgun (WGS) entry which is preliminary data.</text>
</comment>
<organism evidence="1 2">
    <name type="scientific">Brassica napus</name>
    <name type="common">Rape</name>
    <dbReference type="NCBI Taxonomy" id="3708"/>
    <lineage>
        <taxon>Eukaryota</taxon>
        <taxon>Viridiplantae</taxon>
        <taxon>Streptophyta</taxon>
        <taxon>Embryophyta</taxon>
        <taxon>Tracheophyta</taxon>
        <taxon>Spermatophyta</taxon>
        <taxon>Magnoliopsida</taxon>
        <taxon>eudicotyledons</taxon>
        <taxon>Gunneridae</taxon>
        <taxon>Pentapetalae</taxon>
        <taxon>rosids</taxon>
        <taxon>malvids</taxon>
        <taxon>Brassicales</taxon>
        <taxon>Brassicaceae</taxon>
        <taxon>Brassiceae</taxon>
        <taxon>Brassica</taxon>
    </lineage>
</organism>
<dbReference type="Proteomes" id="UP000824890">
    <property type="component" value="Unassembled WGS sequence"/>
</dbReference>
<feature type="non-terminal residue" evidence="1">
    <location>
        <position position="1"/>
    </location>
</feature>
<reference evidence="1 2" key="1">
    <citation type="submission" date="2021-05" db="EMBL/GenBank/DDBJ databases">
        <title>Genome Assembly of Synthetic Allotetraploid Brassica napus Reveals Homoeologous Exchanges between Subgenomes.</title>
        <authorList>
            <person name="Davis J.T."/>
        </authorList>
    </citation>
    <scope>NUCLEOTIDE SEQUENCE [LARGE SCALE GENOMIC DNA]</scope>
    <source>
        <strain evidence="2">cv. Da-Ae</strain>
        <tissue evidence="1">Seedling</tissue>
    </source>
</reference>
<gene>
    <name evidence="1" type="ORF">HID58_066645</name>
</gene>
<dbReference type="PANTHER" id="PTHR31208:SF12">
    <property type="entry name" value="C2 DOMAIN-CONTAINING PROTEIN"/>
    <property type="match status" value="1"/>
</dbReference>
<dbReference type="EMBL" id="JAGKQM010000015">
    <property type="protein sequence ID" value="KAH0879251.1"/>
    <property type="molecule type" value="Genomic_DNA"/>
</dbReference>
<evidence type="ECO:0000313" key="1">
    <source>
        <dbReference type="EMBL" id="KAH0879251.1"/>
    </source>
</evidence>
<dbReference type="PANTHER" id="PTHR31208">
    <property type="entry name" value="EXPRESSED PROTEIN"/>
    <property type="match status" value="1"/>
</dbReference>
<evidence type="ECO:0000313" key="2">
    <source>
        <dbReference type="Proteomes" id="UP000824890"/>
    </source>
</evidence>
<proteinExistence type="predicted"/>
<accession>A0ABQ7ZGE3</accession>
<keyword evidence="2" id="KW-1185">Reference proteome</keyword>
<name>A0ABQ7ZGE3_BRANA</name>
<sequence>DSPEVMRIPEVPTVNETKLASTGFDEIEYLDPKIVCEDNQMVSNYLATPCSVFDEFVSSETGFVNQELQQDIDDMYTKSLQQFTKSLAKMKLLLDMVSPTQSENSFPSRHQRAFF</sequence>